<name>A0A0R3W8G1_TAEAS</name>
<dbReference type="InterPro" id="IPR010736">
    <property type="entry name" value="SHIPPO-rpt"/>
</dbReference>
<accession>A0A0R3W8G1</accession>
<sequence>MTELLLLRLRRKEMGLKTPFDSSSERITMTAAKKSEGPGPQGYYPELQPKCQRENQDKIVISRKNSDSRTPIEREKCPPPTTYNVTMSFKALKDRRSFRAPGRDHANEAFLCSSPRFTKYTEGVAGLIANPGPGAYCIKRDPQPKCGTFRRTAERFRDVDDGKPGPAHYELDPVVGSSVYIRTFNVTLKRRAKSAPDHIKKH</sequence>
<protein>
    <submittedName>
        <fullName evidence="1 3">Uncharacterized protein</fullName>
    </submittedName>
</protein>
<reference evidence="3" key="1">
    <citation type="submission" date="2017-02" db="UniProtKB">
        <authorList>
            <consortium name="WormBaseParasite"/>
        </authorList>
    </citation>
    <scope>IDENTIFICATION</scope>
</reference>
<dbReference type="Proteomes" id="UP000282613">
    <property type="component" value="Unassembled WGS sequence"/>
</dbReference>
<reference evidence="1 2" key="2">
    <citation type="submission" date="2018-11" db="EMBL/GenBank/DDBJ databases">
        <authorList>
            <consortium name="Pathogen Informatics"/>
        </authorList>
    </citation>
    <scope>NUCLEOTIDE SEQUENCE [LARGE SCALE GENOMIC DNA]</scope>
</reference>
<evidence type="ECO:0000313" key="1">
    <source>
        <dbReference type="EMBL" id="VDK37081.1"/>
    </source>
</evidence>
<dbReference type="AlphaFoldDB" id="A0A0R3W8G1"/>
<dbReference type="Pfam" id="PF07004">
    <property type="entry name" value="SHIPPO-rpt"/>
    <property type="match status" value="1"/>
</dbReference>
<proteinExistence type="predicted"/>
<dbReference type="OrthoDB" id="406368at2759"/>
<dbReference type="STRING" id="60517.A0A0R3W8G1"/>
<evidence type="ECO:0000313" key="3">
    <source>
        <dbReference type="WBParaSite" id="TASK_0000664401-mRNA-1"/>
    </source>
</evidence>
<keyword evidence="2" id="KW-1185">Reference proteome</keyword>
<gene>
    <name evidence="1" type="ORF">TASK_LOCUS6645</name>
</gene>
<evidence type="ECO:0000313" key="2">
    <source>
        <dbReference type="Proteomes" id="UP000282613"/>
    </source>
</evidence>
<dbReference type="WBParaSite" id="TASK_0000664401-mRNA-1">
    <property type="protein sequence ID" value="TASK_0000664401-mRNA-1"/>
    <property type="gene ID" value="TASK_0000664401"/>
</dbReference>
<organism evidence="3">
    <name type="scientific">Taenia asiatica</name>
    <name type="common">Asian tapeworm</name>
    <dbReference type="NCBI Taxonomy" id="60517"/>
    <lineage>
        <taxon>Eukaryota</taxon>
        <taxon>Metazoa</taxon>
        <taxon>Spiralia</taxon>
        <taxon>Lophotrochozoa</taxon>
        <taxon>Platyhelminthes</taxon>
        <taxon>Cestoda</taxon>
        <taxon>Eucestoda</taxon>
        <taxon>Cyclophyllidea</taxon>
        <taxon>Taeniidae</taxon>
        <taxon>Taenia</taxon>
    </lineage>
</organism>
<dbReference type="EMBL" id="UYRS01018521">
    <property type="protein sequence ID" value="VDK37081.1"/>
    <property type="molecule type" value="Genomic_DNA"/>
</dbReference>